<feature type="domain" description="CENP-V/GFA" evidence="5">
    <location>
        <begin position="7"/>
        <end position="123"/>
    </location>
</feature>
<evidence type="ECO:0000256" key="3">
    <source>
        <dbReference type="ARBA" id="ARBA00022833"/>
    </source>
</evidence>
<protein>
    <submittedName>
        <fullName evidence="6">GFA family protein</fullName>
    </submittedName>
</protein>
<evidence type="ECO:0000259" key="5">
    <source>
        <dbReference type="PROSITE" id="PS51891"/>
    </source>
</evidence>
<dbReference type="PANTHER" id="PTHR33337:SF40">
    <property type="entry name" value="CENP-V_GFA DOMAIN-CONTAINING PROTEIN-RELATED"/>
    <property type="match status" value="1"/>
</dbReference>
<dbReference type="Gene3D" id="3.90.1590.10">
    <property type="entry name" value="glutathione-dependent formaldehyde- activating enzyme (gfa)"/>
    <property type="match status" value="1"/>
</dbReference>
<evidence type="ECO:0000256" key="1">
    <source>
        <dbReference type="ARBA" id="ARBA00005495"/>
    </source>
</evidence>
<dbReference type="Proteomes" id="UP001243844">
    <property type="component" value="Unassembled WGS sequence"/>
</dbReference>
<evidence type="ECO:0000256" key="4">
    <source>
        <dbReference type="ARBA" id="ARBA00023239"/>
    </source>
</evidence>
<dbReference type="InterPro" id="IPR006913">
    <property type="entry name" value="CENP-V/GFA"/>
</dbReference>
<dbReference type="EMBL" id="JAVIDL010000008">
    <property type="protein sequence ID" value="MDQ8935253.1"/>
    <property type="molecule type" value="Genomic_DNA"/>
</dbReference>
<evidence type="ECO:0000256" key="2">
    <source>
        <dbReference type="ARBA" id="ARBA00022723"/>
    </source>
</evidence>
<reference evidence="6" key="1">
    <citation type="submission" date="2023-08" db="EMBL/GenBank/DDBJ databases">
        <title>Emergence of clinically-relevant ST2 carbapenem-resistant Acinetobacter baumannii strains in hospital sewages in Zhejiang, East of China.</title>
        <authorList>
            <person name="Kaichao C."/>
            <person name="Zhang R."/>
        </authorList>
    </citation>
    <scope>NUCLEOTIDE SEQUENCE</scope>
    <source>
        <strain evidence="6">M-RB-37</strain>
    </source>
</reference>
<dbReference type="Pfam" id="PF04828">
    <property type="entry name" value="GFA"/>
    <property type="match status" value="1"/>
</dbReference>
<sequence>MSADQIYTGSCLCGGIRYEIHGEIGPILLCHCQRCRKANGTAYASNAPIKVSDFRITQGEHLLKKYPSTPTTTRCFCSECAAPIISIKADTPDLYRLRIGTLDTPLTQRPTQHIFVGSKAEWENICDDLPQYDTRP</sequence>
<dbReference type="SUPFAM" id="SSF51316">
    <property type="entry name" value="Mss4-like"/>
    <property type="match status" value="1"/>
</dbReference>
<keyword evidence="2" id="KW-0479">Metal-binding</keyword>
<organism evidence="6 7">
    <name type="scientific">Acinetobacter rudis</name>
    <dbReference type="NCBI Taxonomy" id="632955"/>
    <lineage>
        <taxon>Bacteria</taxon>
        <taxon>Pseudomonadati</taxon>
        <taxon>Pseudomonadota</taxon>
        <taxon>Gammaproteobacteria</taxon>
        <taxon>Moraxellales</taxon>
        <taxon>Moraxellaceae</taxon>
        <taxon>Acinetobacter</taxon>
    </lineage>
</organism>
<dbReference type="GO" id="GO:0046872">
    <property type="term" value="F:metal ion binding"/>
    <property type="evidence" value="ECO:0007669"/>
    <property type="project" value="UniProtKB-KW"/>
</dbReference>
<keyword evidence="4" id="KW-0456">Lyase</keyword>
<comment type="similarity">
    <text evidence="1">Belongs to the Gfa family.</text>
</comment>
<comment type="caution">
    <text evidence="6">The sequence shown here is derived from an EMBL/GenBank/DDBJ whole genome shotgun (WGS) entry which is preliminary data.</text>
</comment>
<name>A0AAW8J828_9GAMM</name>
<gene>
    <name evidence="6" type="ORF">RFH47_05885</name>
</gene>
<dbReference type="GO" id="GO:0016846">
    <property type="term" value="F:carbon-sulfur lyase activity"/>
    <property type="evidence" value="ECO:0007669"/>
    <property type="project" value="InterPro"/>
</dbReference>
<dbReference type="RefSeq" id="WP_308974887.1">
    <property type="nucleotide sequence ID" value="NZ_JAVIDL010000008.1"/>
</dbReference>
<proteinExistence type="inferred from homology"/>
<dbReference type="PANTHER" id="PTHR33337">
    <property type="entry name" value="GFA DOMAIN-CONTAINING PROTEIN"/>
    <property type="match status" value="1"/>
</dbReference>
<dbReference type="AlphaFoldDB" id="A0AAW8J828"/>
<evidence type="ECO:0000313" key="7">
    <source>
        <dbReference type="Proteomes" id="UP001243844"/>
    </source>
</evidence>
<evidence type="ECO:0000313" key="6">
    <source>
        <dbReference type="EMBL" id="MDQ8935253.1"/>
    </source>
</evidence>
<dbReference type="PROSITE" id="PS51891">
    <property type="entry name" value="CENP_V_GFA"/>
    <property type="match status" value="1"/>
</dbReference>
<dbReference type="InterPro" id="IPR011057">
    <property type="entry name" value="Mss4-like_sf"/>
</dbReference>
<accession>A0AAW8J828</accession>
<keyword evidence="3" id="KW-0862">Zinc</keyword>